<dbReference type="Gene3D" id="1.10.357.10">
    <property type="entry name" value="Tetracycline Repressor, domain 2"/>
    <property type="match status" value="1"/>
</dbReference>
<comment type="caution">
    <text evidence="5">The sequence shown here is derived from an EMBL/GenBank/DDBJ whole genome shotgun (WGS) entry which is preliminary data.</text>
</comment>
<dbReference type="AlphaFoldDB" id="A0A6B3TRT4"/>
<protein>
    <submittedName>
        <fullName evidence="5">TetR/AcrR family transcriptional regulator</fullName>
    </submittedName>
</protein>
<dbReference type="RefSeq" id="WP_163252054.1">
    <property type="nucleotide sequence ID" value="NZ_JAAIUV010000018.1"/>
</dbReference>
<feature type="DNA-binding region" description="H-T-H motif" evidence="3">
    <location>
        <begin position="24"/>
        <end position="43"/>
    </location>
</feature>
<dbReference type="GO" id="GO:0003677">
    <property type="term" value="F:DNA binding"/>
    <property type="evidence" value="ECO:0007669"/>
    <property type="project" value="UniProtKB-UniRule"/>
</dbReference>
<dbReference type="Pfam" id="PF00440">
    <property type="entry name" value="TetR_N"/>
    <property type="match status" value="1"/>
</dbReference>
<evidence type="ECO:0000313" key="6">
    <source>
        <dbReference type="Proteomes" id="UP000481621"/>
    </source>
</evidence>
<reference evidence="5" key="1">
    <citation type="submission" date="2020-02" db="EMBL/GenBank/DDBJ databases">
        <title>Bacillus sedimentmangrovi sp. nov., isolated from sediment of the mangrove ecosystem.</title>
        <authorList>
            <person name="Liu G."/>
        </authorList>
    </citation>
    <scope>NUCLEOTIDE SEQUENCE [LARGE SCALE GENOMIC DNA]</scope>
    <source>
        <strain evidence="5">SgZ-7</strain>
    </source>
</reference>
<evidence type="ECO:0000313" key="5">
    <source>
        <dbReference type="EMBL" id="NEX79513.1"/>
    </source>
</evidence>
<dbReference type="InterPro" id="IPR050624">
    <property type="entry name" value="HTH-type_Tx_Regulator"/>
</dbReference>
<keyword evidence="2 3" id="KW-0238">DNA-binding</keyword>
<accession>A0A6B3TRT4</accession>
<proteinExistence type="predicted"/>
<evidence type="ECO:0000256" key="1">
    <source>
        <dbReference type="ARBA" id="ARBA00022491"/>
    </source>
</evidence>
<gene>
    <name evidence="5" type="ORF">G4Z05_11650</name>
</gene>
<evidence type="ECO:0000256" key="2">
    <source>
        <dbReference type="ARBA" id="ARBA00023125"/>
    </source>
</evidence>
<feature type="domain" description="HTH tetR-type" evidence="4">
    <location>
        <begin position="1"/>
        <end position="61"/>
    </location>
</feature>
<dbReference type="EMBL" id="JAAIUV010000018">
    <property type="protein sequence ID" value="NEX79513.1"/>
    <property type="molecule type" value="Genomic_DNA"/>
</dbReference>
<dbReference type="PRINTS" id="PR00455">
    <property type="entry name" value="HTHTETR"/>
</dbReference>
<keyword evidence="1" id="KW-0678">Repressor</keyword>
<evidence type="ECO:0000256" key="3">
    <source>
        <dbReference type="PROSITE-ProRule" id="PRU00335"/>
    </source>
</evidence>
<organism evidence="5 6">
    <name type="scientific">Neobacillus thermocopriae</name>
    <dbReference type="NCBI Taxonomy" id="1215031"/>
    <lineage>
        <taxon>Bacteria</taxon>
        <taxon>Bacillati</taxon>
        <taxon>Bacillota</taxon>
        <taxon>Bacilli</taxon>
        <taxon>Bacillales</taxon>
        <taxon>Bacillaceae</taxon>
        <taxon>Neobacillus</taxon>
    </lineage>
</organism>
<dbReference type="PROSITE" id="PS50977">
    <property type="entry name" value="HTH_TETR_2"/>
    <property type="match status" value="1"/>
</dbReference>
<dbReference type="InterPro" id="IPR001647">
    <property type="entry name" value="HTH_TetR"/>
</dbReference>
<keyword evidence="6" id="KW-1185">Reference proteome</keyword>
<dbReference type="SUPFAM" id="SSF46689">
    <property type="entry name" value="Homeodomain-like"/>
    <property type="match status" value="1"/>
</dbReference>
<sequence length="277" mass="32849">MAKKQLIMEKALELFAKQGFESTSVQQITEHCGISKGAFYLSFKSKDELILALIDHFMMQFLSEIDYVVRNTKNEKLLYEFFFTTFQSFHKHSDFAKLLMKEQAHTINEEFIHKMYDFNRMLDKVILTMIEHLYGERIRQTKYDLMYCIKGFIQTYSHLFVIYNVPLNLELLAHSLVEKTNVLAKHMTLPFISEDLHQIFTGPEYGRETKEQLIQKMEQLVEEVDDPIIKESLLLLKNELIYPSLSPAIVKGLQENIRQHPQCKWIPYLIDRYFKCL</sequence>
<evidence type="ECO:0000259" key="4">
    <source>
        <dbReference type="PROSITE" id="PS50977"/>
    </source>
</evidence>
<dbReference type="Proteomes" id="UP000481621">
    <property type="component" value="Unassembled WGS sequence"/>
</dbReference>
<name>A0A6B3TRT4_9BACI</name>
<dbReference type="PANTHER" id="PTHR43479:SF11">
    <property type="entry name" value="ACREF_ENVCD OPERON REPRESSOR-RELATED"/>
    <property type="match status" value="1"/>
</dbReference>
<dbReference type="PANTHER" id="PTHR43479">
    <property type="entry name" value="ACREF/ENVCD OPERON REPRESSOR-RELATED"/>
    <property type="match status" value="1"/>
</dbReference>
<dbReference type="InterPro" id="IPR009057">
    <property type="entry name" value="Homeodomain-like_sf"/>
</dbReference>